<gene>
    <name evidence="3" type="ORF">S01H4_49214</name>
</gene>
<name>X1CXL0_9ZZZZ</name>
<proteinExistence type="inferred from homology"/>
<sequence length="150" mass="16387">PLSAVIAKKEITDSLSGGCIGGTYVGNPVACRAALEVIKIIEEEHLLDRALKIGERLKERFLKMKNKYSLIGEIRGIGAMMAIELVKDQKTKEPAAQETAQIVQECLKNGVFVPTAGINKNILRMLVSLEITDEQLDEALDVLEKAIAEV</sequence>
<evidence type="ECO:0000256" key="1">
    <source>
        <dbReference type="ARBA" id="ARBA00008954"/>
    </source>
</evidence>
<dbReference type="GO" id="GO:0030170">
    <property type="term" value="F:pyridoxal phosphate binding"/>
    <property type="evidence" value="ECO:0007669"/>
    <property type="project" value="InterPro"/>
</dbReference>
<dbReference type="InterPro" id="IPR015422">
    <property type="entry name" value="PyrdxlP-dep_Trfase_small"/>
</dbReference>
<comment type="similarity">
    <text evidence="1">Belongs to the class-III pyridoxal-phosphate-dependent aminotransferase family.</text>
</comment>
<dbReference type="GO" id="GO:0008483">
    <property type="term" value="F:transaminase activity"/>
    <property type="evidence" value="ECO:0007669"/>
    <property type="project" value="InterPro"/>
</dbReference>
<dbReference type="EMBL" id="BART01027818">
    <property type="protein sequence ID" value="GAG97677.1"/>
    <property type="molecule type" value="Genomic_DNA"/>
</dbReference>
<reference evidence="3" key="1">
    <citation type="journal article" date="2014" name="Front. Microbiol.">
        <title>High frequency of phylogenetically diverse reductive dehalogenase-homologous genes in deep subseafloor sedimentary metagenomes.</title>
        <authorList>
            <person name="Kawai M."/>
            <person name="Futagami T."/>
            <person name="Toyoda A."/>
            <person name="Takaki Y."/>
            <person name="Nishi S."/>
            <person name="Hori S."/>
            <person name="Arai W."/>
            <person name="Tsubouchi T."/>
            <person name="Morono Y."/>
            <person name="Uchiyama I."/>
            <person name="Ito T."/>
            <person name="Fujiyama A."/>
            <person name="Inagaki F."/>
            <person name="Takami H."/>
        </authorList>
    </citation>
    <scope>NUCLEOTIDE SEQUENCE</scope>
    <source>
        <strain evidence="3">Expedition CK06-06</strain>
    </source>
</reference>
<evidence type="ECO:0000313" key="3">
    <source>
        <dbReference type="EMBL" id="GAG97677.1"/>
    </source>
</evidence>
<dbReference type="InterPro" id="IPR005814">
    <property type="entry name" value="Aminotrans_3"/>
</dbReference>
<keyword evidence="2" id="KW-0663">Pyridoxal phosphate</keyword>
<feature type="non-terminal residue" evidence="3">
    <location>
        <position position="1"/>
    </location>
</feature>
<dbReference type="PANTHER" id="PTHR45688">
    <property type="match status" value="1"/>
</dbReference>
<dbReference type="Gene3D" id="3.90.1150.10">
    <property type="entry name" value="Aspartate Aminotransferase, domain 1"/>
    <property type="match status" value="1"/>
</dbReference>
<organism evidence="3">
    <name type="scientific">marine sediment metagenome</name>
    <dbReference type="NCBI Taxonomy" id="412755"/>
    <lineage>
        <taxon>unclassified sequences</taxon>
        <taxon>metagenomes</taxon>
        <taxon>ecological metagenomes</taxon>
    </lineage>
</organism>
<dbReference type="Gene3D" id="3.40.640.10">
    <property type="entry name" value="Type I PLP-dependent aspartate aminotransferase-like (Major domain)"/>
    <property type="match status" value="1"/>
</dbReference>
<dbReference type="AlphaFoldDB" id="X1CXL0"/>
<dbReference type="SUPFAM" id="SSF53383">
    <property type="entry name" value="PLP-dependent transferases"/>
    <property type="match status" value="1"/>
</dbReference>
<dbReference type="GO" id="GO:0005739">
    <property type="term" value="C:mitochondrion"/>
    <property type="evidence" value="ECO:0007669"/>
    <property type="project" value="TreeGrafter"/>
</dbReference>
<protein>
    <recommendedName>
        <fullName evidence="4">Aminotransferase class III-fold pyridoxal phosphate-dependent enzyme</fullName>
    </recommendedName>
</protein>
<comment type="caution">
    <text evidence="3">The sequence shown here is derived from an EMBL/GenBank/DDBJ whole genome shotgun (WGS) entry which is preliminary data.</text>
</comment>
<dbReference type="InterPro" id="IPR015424">
    <property type="entry name" value="PyrdxlP-dep_Trfase"/>
</dbReference>
<evidence type="ECO:0000256" key="2">
    <source>
        <dbReference type="ARBA" id="ARBA00022898"/>
    </source>
</evidence>
<accession>X1CXL0</accession>
<dbReference type="PANTHER" id="PTHR45688:SF13">
    <property type="entry name" value="ALANINE--GLYOXYLATE AMINOTRANSFERASE 2-LIKE"/>
    <property type="match status" value="1"/>
</dbReference>
<dbReference type="InterPro" id="IPR015421">
    <property type="entry name" value="PyrdxlP-dep_Trfase_major"/>
</dbReference>
<evidence type="ECO:0008006" key="4">
    <source>
        <dbReference type="Google" id="ProtNLM"/>
    </source>
</evidence>
<dbReference type="Pfam" id="PF00202">
    <property type="entry name" value="Aminotran_3"/>
    <property type="match status" value="1"/>
</dbReference>